<keyword evidence="2" id="KW-1185">Reference proteome</keyword>
<dbReference type="AlphaFoldDB" id="A0A1N6PZC9"/>
<dbReference type="STRING" id="56779.SAMN05421834_101264"/>
<sequence length="175" mass="20642">MVGRSKRQKCQNNMNKKVIEILSILIQKMLHDEDLWRKQDDIIIELEDQGYTIEDISEAFEVIFSEVISVEDRDFYIDYEMNSGYNRVFTKVESFYFSNEIKTIIYKLNRLGILSADELEIIIYRMMQVASVDDLRADLVWDIINDVVDDSELMITISAEINEFDGNFSKQQRVN</sequence>
<name>A0A1N6PZC9_9FIRM</name>
<dbReference type="Pfam" id="PF04361">
    <property type="entry name" value="DUF494"/>
    <property type="match status" value="1"/>
</dbReference>
<proteinExistence type="predicted"/>
<dbReference type="Proteomes" id="UP000185669">
    <property type="component" value="Unassembled WGS sequence"/>
</dbReference>
<accession>A0A1N6PZC9</accession>
<reference evidence="2" key="1">
    <citation type="submission" date="2017-01" db="EMBL/GenBank/DDBJ databases">
        <authorList>
            <person name="Varghese N."/>
            <person name="Submissions S."/>
        </authorList>
    </citation>
    <scope>NUCLEOTIDE SEQUENCE [LARGE SCALE GENOMIC DNA]</scope>
    <source>
        <strain evidence="2">ATCC 700103</strain>
    </source>
</reference>
<dbReference type="InterPro" id="IPR007456">
    <property type="entry name" value="Smg"/>
</dbReference>
<organism evidence="1 2">
    <name type="scientific">Halanaerobium kushneri</name>
    <dbReference type="NCBI Taxonomy" id="56779"/>
    <lineage>
        <taxon>Bacteria</taxon>
        <taxon>Bacillati</taxon>
        <taxon>Bacillota</taxon>
        <taxon>Clostridia</taxon>
        <taxon>Halanaerobiales</taxon>
        <taxon>Halanaerobiaceae</taxon>
        <taxon>Halanaerobium</taxon>
    </lineage>
</organism>
<protein>
    <submittedName>
        <fullName evidence="1">Smg protein</fullName>
    </submittedName>
</protein>
<evidence type="ECO:0000313" key="2">
    <source>
        <dbReference type="Proteomes" id="UP000185669"/>
    </source>
</evidence>
<evidence type="ECO:0000313" key="1">
    <source>
        <dbReference type="EMBL" id="SIQ09701.1"/>
    </source>
</evidence>
<dbReference type="EMBL" id="FTNC01000001">
    <property type="protein sequence ID" value="SIQ09701.1"/>
    <property type="molecule type" value="Genomic_DNA"/>
</dbReference>
<gene>
    <name evidence="1" type="ORF">SAMN05421834_101264</name>
</gene>